<dbReference type="RefSeq" id="WP_246490792.1">
    <property type="nucleotide sequence ID" value="NZ_JACHHY010000001.1"/>
</dbReference>
<dbReference type="SUPFAM" id="SSF52047">
    <property type="entry name" value="RNI-like"/>
    <property type="match status" value="1"/>
</dbReference>
<dbReference type="NCBIfam" id="NF038076">
    <property type="entry name" value="fam_STM4015"/>
    <property type="match status" value="1"/>
</dbReference>
<dbReference type="Proteomes" id="UP000575898">
    <property type="component" value="Unassembled WGS sequence"/>
</dbReference>
<dbReference type="EMBL" id="JACHHY010000001">
    <property type="protein sequence ID" value="MBB5016850.1"/>
    <property type="molecule type" value="Genomic_DNA"/>
</dbReference>
<proteinExistence type="predicted"/>
<comment type="caution">
    <text evidence="1">The sequence shown here is derived from an EMBL/GenBank/DDBJ whole genome shotgun (WGS) entry which is preliminary data.</text>
</comment>
<keyword evidence="2" id="KW-1185">Reference proteome</keyword>
<evidence type="ECO:0000313" key="2">
    <source>
        <dbReference type="Proteomes" id="UP000575898"/>
    </source>
</evidence>
<name>A0A840MEN2_9PROT</name>
<gene>
    <name evidence="1" type="ORF">HNQ59_000112</name>
</gene>
<sequence>MKHVNSTRHPDFYISHKGSAMTIGDHQESFYGKRVLTYQPDKPLQPLETHVYRIATEYDDERSLLDLLTSFLDQVETSKLDSLIIGMWTDAYESSPQPVLDLLIERRDALPALRALFIGDITYEECEISWIIQGSYQPLLNAFPSLEVLRIRGSNGLEIAPFEHANLCELAIECGGLPVAIVHNLTQSRLPRLAHLELWLGTDEYGFDGGVDDYAKLLTALDASRLRYLGLKDADIADDVAIWVASQPWLAEIDTLDLSMGTLGDAGAAALFASDYVRQLKRLDVSHHYMSDEWMEKLQSLPIEVIADEQLEADEDDWRYVAVGE</sequence>
<dbReference type="AlphaFoldDB" id="A0A840MEN2"/>
<evidence type="ECO:0000313" key="1">
    <source>
        <dbReference type="EMBL" id="MBB5016850.1"/>
    </source>
</evidence>
<evidence type="ECO:0008006" key="3">
    <source>
        <dbReference type="Google" id="ProtNLM"/>
    </source>
</evidence>
<accession>A0A840MEN2</accession>
<organism evidence="1 2">
    <name type="scientific">Chitinivorax tropicus</name>
    <dbReference type="NCBI Taxonomy" id="714531"/>
    <lineage>
        <taxon>Bacteria</taxon>
        <taxon>Pseudomonadati</taxon>
        <taxon>Pseudomonadota</taxon>
        <taxon>Betaproteobacteria</taxon>
        <taxon>Chitinivorax</taxon>
    </lineage>
</organism>
<dbReference type="InterPro" id="IPR047722">
    <property type="entry name" value="STM4015-like"/>
</dbReference>
<reference evidence="1 2" key="1">
    <citation type="submission" date="2020-08" db="EMBL/GenBank/DDBJ databases">
        <title>Genomic Encyclopedia of Type Strains, Phase IV (KMG-IV): sequencing the most valuable type-strain genomes for metagenomic binning, comparative biology and taxonomic classification.</title>
        <authorList>
            <person name="Goeker M."/>
        </authorList>
    </citation>
    <scope>NUCLEOTIDE SEQUENCE [LARGE SCALE GENOMIC DNA]</scope>
    <source>
        <strain evidence="1 2">DSM 27165</strain>
    </source>
</reference>
<dbReference type="Gene3D" id="3.80.10.10">
    <property type="entry name" value="Ribonuclease Inhibitor"/>
    <property type="match status" value="1"/>
</dbReference>
<protein>
    <recommendedName>
        <fullName evidence="3">Leucine-rich repeat domain-containing protein</fullName>
    </recommendedName>
</protein>
<dbReference type="InterPro" id="IPR032675">
    <property type="entry name" value="LRR_dom_sf"/>
</dbReference>